<reference evidence="1 2" key="1">
    <citation type="journal article" date="2014" name="Int. J. Syst. Evol. Microbiol.">
        <title>Ramlibacter solisilvae sp. nov., isolated from forest soil, and emended description of the genus Ramlibacter.</title>
        <authorList>
            <person name="Lee H.J."/>
            <person name="Lee S.H."/>
            <person name="Lee S.S."/>
            <person name="Lee J.S."/>
            <person name="Kim Y."/>
            <person name="Kim S.C."/>
            <person name="Jeon C.O."/>
        </authorList>
    </citation>
    <scope>NUCLEOTIDE SEQUENCE [LARGE SCALE GENOMIC DNA]</scope>
    <source>
        <strain evidence="1 2">5-10</strain>
    </source>
</reference>
<name>A0A127JZU9_9BURK</name>
<gene>
    <name evidence="1" type="ORF">UC35_13175</name>
</gene>
<sequence>MHYHLPTFVPAERANPLPRDAVQLELESELRGLIMAARMHGFRIAIEGPDMSYSATDVSLTHQSQFKEAPQ</sequence>
<evidence type="ECO:0000313" key="1">
    <source>
        <dbReference type="EMBL" id="AMO23662.1"/>
    </source>
</evidence>
<dbReference type="RefSeq" id="WP_061500405.1">
    <property type="nucleotide sequence ID" value="NZ_CP010951.1"/>
</dbReference>
<dbReference type="Proteomes" id="UP000070433">
    <property type="component" value="Chromosome"/>
</dbReference>
<dbReference type="AlphaFoldDB" id="A0A127JZU9"/>
<keyword evidence="2" id="KW-1185">Reference proteome</keyword>
<protein>
    <submittedName>
        <fullName evidence="1">Uncharacterized protein</fullName>
    </submittedName>
</protein>
<accession>A0A127JZU9</accession>
<proteinExistence type="predicted"/>
<evidence type="ECO:0000313" key="2">
    <source>
        <dbReference type="Proteomes" id="UP000070433"/>
    </source>
</evidence>
<organism evidence="1 2">
    <name type="scientific">Ramlibacter tataouinensis</name>
    <dbReference type="NCBI Taxonomy" id="94132"/>
    <lineage>
        <taxon>Bacteria</taxon>
        <taxon>Pseudomonadati</taxon>
        <taxon>Pseudomonadota</taxon>
        <taxon>Betaproteobacteria</taxon>
        <taxon>Burkholderiales</taxon>
        <taxon>Comamonadaceae</taxon>
        <taxon>Ramlibacter</taxon>
    </lineage>
</organism>
<dbReference type="EMBL" id="CP010951">
    <property type="protein sequence ID" value="AMO23662.1"/>
    <property type="molecule type" value="Genomic_DNA"/>
</dbReference>